<keyword evidence="3" id="KW-1185">Reference proteome</keyword>
<protein>
    <submittedName>
        <fullName evidence="2">Protein phosphatase 2C</fullName>
    </submittedName>
</protein>
<accession>A0A1V9YZ80</accession>
<feature type="domain" description="PPM-type phosphatase" evidence="1">
    <location>
        <begin position="312"/>
        <end position="584"/>
    </location>
</feature>
<dbReference type="AlphaFoldDB" id="A0A1V9YZ80"/>
<dbReference type="STRING" id="1202772.A0A1V9YZ80"/>
<evidence type="ECO:0000259" key="1">
    <source>
        <dbReference type="PROSITE" id="PS51746"/>
    </source>
</evidence>
<dbReference type="SUPFAM" id="SSF81606">
    <property type="entry name" value="PP2C-like"/>
    <property type="match status" value="2"/>
</dbReference>
<dbReference type="FunFam" id="3.60.40.10:FF:000075">
    <property type="entry name" value="Protein phosphatase 2C, putative"/>
    <property type="match status" value="2"/>
</dbReference>
<dbReference type="PANTHER" id="PTHR47992">
    <property type="entry name" value="PROTEIN PHOSPHATASE"/>
    <property type="match status" value="1"/>
</dbReference>
<dbReference type="EMBL" id="JNBR01000559">
    <property type="protein sequence ID" value="OQR91035.1"/>
    <property type="molecule type" value="Genomic_DNA"/>
</dbReference>
<organism evidence="2 3">
    <name type="scientific">Achlya hypogyna</name>
    <name type="common">Oomycete</name>
    <name type="synonym">Protoachlya hypogyna</name>
    <dbReference type="NCBI Taxonomy" id="1202772"/>
    <lineage>
        <taxon>Eukaryota</taxon>
        <taxon>Sar</taxon>
        <taxon>Stramenopiles</taxon>
        <taxon>Oomycota</taxon>
        <taxon>Saprolegniomycetes</taxon>
        <taxon>Saprolegniales</taxon>
        <taxon>Achlyaceae</taxon>
        <taxon>Achlya</taxon>
    </lineage>
</organism>
<dbReference type="Pfam" id="PF00481">
    <property type="entry name" value="PP2C"/>
    <property type="match status" value="2"/>
</dbReference>
<gene>
    <name evidence="2" type="ORF">ACHHYP_05044</name>
</gene>
<feature type="domain" description="PPM-type phosphatase" evidence="1">
    <location>
        <begin position="25"/>
        <end position="296"/>
    </location>
</feature>
<reference evidence="2 3" key="1">
    <citation type="journal article" date="2014" name="Genome Biol. Evol.">
        <title>The secreted proteins of Achlya hypogyna and Thraustotheca clavata identify the ancestral oomycete secretome and reveal gene acquisitions by horizontal gene transfer.</title>
        <authorList>
            <person name="Misner I."/>
            <person name="Blouin N."/>
            <person name="Leonard G."/>
            <person name="Richards T.A."/>
            <person name="Lane C.E."/>
        </authorList>
    </citation>
    <scope>NUCLEOTIDE SEQUENCE [LARGE SCALE GENOMIC DNA]</scope>
    <source>
        <strain evidence="2 3">ATCC 48635</strain>
    </source>
</reference>
<evidence type="ECO:0000313" key="2">
    <source>
        <dbReference type="EMBL" id="OQR91035.1"/>
    </source>
</evidence>
<name>A0A1V9YZ80_ACHHY</name>
<dbReference type="InterPro" id="IPR001932">
    <property type="entry name" value="PPM-type_phosphatase-like_dom"/>
</dbReference>
<comment type="caution">
    <text evidence="2">The sequence shown here is derived from an EMBL/GenBank/DDBJ whole genome shotgun (WGS) entry which is preliminary data.</text>
</comment>
<sequence length="589" mass="64823">MSRFLTEPKTAKTSFSADARKVNLTIGSSCMQGWRDTMEDAELVEVDLPGRGNVTCLAIFDGHGGDVVAKEVAKEIIPILVQTDGFKKFDGTDPTLLVSALRDCFLAVDDRLRETVGVDNRADEIGSTGLVVLVTPKFVISANVGDSRCIMSQKNSQKPIQMSLDHKPDLEAEKNRIVAAGGTVFRGRVSGGVAVSRSFGDFWFKRNEENNPNKKPWDHLVIAEPCVNVIQRDSHDEFLVLCCDGIYDVMSNEQVQRFVRDRLKEGKKPEVIAELLTDECLNKGSRDNMSVVIGPSTVKVSHATTAPKLNLSIGSSAMQGWRDSMEDADVVEVEIPGSVNGACFAIFDGHGGDFVAKIVAKEILSNIAATEEYKQYDGSEPRKMVTALSKGFLNMDESLRTNELTASTADEVGATGLLILVTEKHIFSANIGDSRCILSKSQNQTPIQMSLDHKPDHETEKLRIVAAGGTVFRGRVCGGVAVSRSFGDFWFKRNEEGKPEKKPWEHLVIAEPCVNVQPRDHVKDEFLVLCCDGIYDVMSNEQVQRFVRDRLKSGKSPKDTAELLMDECLNKGSRDNMSVIVVVFNAKKK</sequence>
<dbReference type="Gene3D" id="3.60.40.10">
    <property type="entry name" value="PPM-type phosphatase domain"/>
    <property type="match status" value="2"/>
</dbReference>
<proteinExistence type="predicted"/>
<dbReference type="InterPro" id="IPR036457">
    <property type="entry name" value="PPM-type-like_dom_sf"/>
</dbReference>
<dbReference type="CDD" id="cd00143">
    <property type="entry name" value="PP2Cc"/>
    <property type="match status" value="2"/>
</dbReference>
<dbReference type="PROSITE" id="PS51746">
    <property type="entry name" value="PPM_2"/>
    <property type="match status" value="2"/>
</dbReference>
<evidence type="ECO:0000313" key="3">
    <source>
        <dbReference type="Proteomes" id="UP000243579"/>
    </source>
</evidence>
<dbReference type="Proteomes" id="UP000243579">
    <property type="component" value="Unassembled WGS sequence"/>
</dbReference>
<dbReference type="OrthoDB" id="10264738at2759"/>
<dbReference type="GO" id="GO:0004722">
    <property type="term" value="F:protein serine/threonine phosphatase activity"/>
    <property type="evidence" value="ECO:0007669"/>
    <property type="project" value="InterPro"/>
</dbReference>
<dbReference type="SMART" id="SM00332">
    <property type="entry name" value="PP2Cc"/>
    <property type="match status" value="2"/>
</dbReference>
<dbReference type="InterPro" id="IPR015655">
    <property type="entry name" value="PP2C"/>
</dbReference>